<keyword evidence="3" id="KW-0637">Prenyltransferase</keyword>
<evidence type="ECO:0000256" key="4">
    <source>
        <dbReference type="ARBA" id="ARBA00022679"/>
    </source>
</evidence>
<organism evidence="9 10">
    <name type="scientific">Meripilus lineatus</name>
    <dbReference type="NCBI Taxonomy" id="2056292"/>
    <lineage>
        <taxon>Eukaryota</taxon>
        <taxon>Fungi</taxon>
        <taxon>Dikarya</taxon>
        <taxon>Basidiomycota</taxon>
        <taxon>Agaricomycotina</taxon>
        <taxon>Agaricomycetes</taxon>
        <taxon>Polyporales</taxon>
        <taxon>Meripilaceae</taxon>
        <taxon>Meripilus</taxon>
    </lineage>
</organism>
<protein>
    <recommendedName>
        <fullName evidence="8">Prenyltransferase alpha-alpha toroid domain-containing protein</fullName>
    </recommendedName>
</protein>
<dbReference type="PANTHER" id="PTHR11774:SF4">
    <property type="entry name" value="GERANYLGERANYL TRANSFERASE TYPE-1 SUBUNIT BETA"/>
    <property type="match status" value="1"/>
</dbReference>
<evidence type="ECO:0000256" key="1">
    <source>
        <dbReference type="ARBA" id="ARBA00001947"/>
    </source>
</evidence>
<dbReference type="EMBL" id="JANAWD010000155">
    <property type="protein sequence ID" value="KAJ3485381.1"/>
    <property type="molecule type" value="Genomic_DNA"/>
</dbReference>
<evidence type="ECO:0000259" key="8">
    <source>
        <dbReference type="Pfam" id="PF00432"/>
    </source>
</evidence>
<keyword evidence="10" id="KW-1185">Reference proteome</keyword>
<gene>
    <name evidence="9" type="ORF">NLI96_g5005</name>
</gene>
<evidence type="ECO:0000256" key="5">
    <source>
        <dbReference type="ARBA" id="ARBA00022723"/>
    </source>
</evidence>
<comment type="cofactor">
    <cofactor evidence="1">
        <name>Zn(2+)</name>
        <dbReference type="ChEBI" id="CHEBI:29105"/>
    </cofactor>
</comment>
<comment type="similarity">
    <text evidence="2">Belongs to the protein prenyltransferase subunit beta family.</text>
</comment>
<dbReference type="AlphaFoldDB" id="A0AAD5V5R1"/>
<evidence type="ECO:0000256" key="2">
    <source>
        <dbReference type="ARBA" id="ARBA00010497"/>
    </source>
</evidence>
<comment type="caution">
    <text evidence="9">The sequence shown here is derived from an EMBL/GenBank/DDBJ whole genome shotgun (WGS) entry which is preliminary data.</text>
</comment>
<evidence type="ECO:0000256" key="7">
    <source>
        <dbReference type="ARBA" id="ARBA00022833"/>
    </source>
</evidence>
<dbReference type="InterPro" id="IPR001330">
    <property type="entry name" value="Prenyltrans"/>
</dbReference>
<dbReference type="Pfam" id="PF00432">
    <property type="entry name" value="Prenyltrans"/>
    <property type="match status" value="1"/>
</dbReference>
<evidence type="ECO:0000256" key="6">
    <source>
        <dbReference type="ARBA" id="ARBA00022737"/>
    </source>
</evidence>
<dbReference type="Gene3D" id="1.50.10.20">
    <property type="match status" value="1"/>
</dbReference>
<dbReference type="GO" id="GO:0046872">
    <property type="term" value="F:metal ion binding"/>
    <property type="evidence" value="ECO:0007669"/>
    <property type="project" value="UniProtKB-KW"/>
</dbReference>
<name>A0AAD5V5R1_9APHY</name>
<dbReference type="SUPFAM" id="SSF48239">
    <property type="entry name" value="Terpenoid cyclases/Protein prenyltransferases"/>
    <property type="match status" value="1"/>
</dbReference>
<dbReference type="Proteomes" id="UP001212997">
    <property type="component" value="Unassembled WGS sequence"/>
</dbReference>
<accession>A0AAD5V5R1</accession>
<keyword evidence="6" id="KW-0677">Repeat</keyword>
<dbReference type="InterPro" id="IPR045089">
    <property type="entry name" value="PGGT1B-like"/>
</dbReference>
<sequence>MSSAQLELGDLPQLSKTGHAAHCNRCLSGLPSSQLEADASRLAVGFYCLGTLDILGLVSTKIRPDEAEGWREWLWSQQQSGKYGTGFRPSSYMTPSFVSDWGSEDFSDHDVPHLIMTYTAILSLAILRDDLKQLDRPGVIQFLKSCQREDGRSECT</sequence>
<evidence type="ECO:0000256" key="3">
    <source>
        <dbReference type="ARBA" id="ARBA00022602"/>
    </source>
</evidence>
<evidence type="ECO:0000313" key="10">
    <source>
        <dbReference type="Proteomes" id="UP001212997"/>
    </source>
</evidence>
<keyword evidence="5" id="KW-0479">Metal-binding</keyword>
<keyword evidence="7" id="KW-0862">Zinc</keyword>
<dbReference type="InterPro" id="IPR008930">
    <property type="entry name" value="Terpenoid_cyclase/PrenylTrfase"/>
</dbReference>
<reference evidence="9" key="1">
    <citation type="submission" date="2022-07" db="EMBL/GenBank/DDBJ databases">
        <title>Genome Sequence of Physisporinus lineatus.</title>
        <authorList>
            <person name="Buettner E."/>
        </authorList>
    </citation>
    <scope>NUCLEOTIDE SEQUENCE</scope>
    <source>
        <strain evidence="9">VT162</strain>
    </source>
</reference>
<dbReference type="GO" id="GO:0005953">
    <property type="term" value="C:CAAX-protein geranylgeranyltransferase complex"/>
    <property type="evidence" value="ECO:0007669"/>
    <property type="project" value="TreeGrafter"/>
</dbReference>
<dbReference type="GO" id="GO:0004662">
    <property type="term" value="F:CAAX-protein geranylgeranyltransferase activity"/>
    <property type="evidence" value="ECO:0007669"/>
    <property type="project" value="TreeGrafter"/>
</dbReference>
<feature type="domain" description="Prenyltransferase alpha-alpha toroid" evidence="8">
    <location>
        <begin position="14"/>
        <end position="152"/>
    </location>
</feature>
<dbReference type="PANTHER" id="PTHR11774">
    <property type="entry name" value="GERANYLGERANYL TRANSFERASE TYPE BETA SUBUNIT"/>
    <property type="match status" value="1"/>
</dbReference>
<keyword evidence="4" id="KW-0808">Transferase</keyword>
<evidence type="ECO:0000313" key="9">
    <source>
        <dbReference type="EMBL" id="KAJ3485381.1"/>
    </source>
</evidence>
<proteinExistence type="inferred from homology"/>